<evidence type="ECO:0000256" key="8">
    <source>
        <dbReference type="SAM" id="Phobius"/>
    </source>
</evidence>
<dbReference type="InterPro" id="IPR008271">
    <property type="entry name" value="Ser/Thr_kinase_AS"/>
</dbReference>
<dbReference type="PROSITE" id="PS00108">
    <property type="entry name" value="PROTEIN_KINASE_ST"/>
    <property type="match status" value="1"/>
</dbReference>
<dbReference type="InterPro" id="IPR011009">
    <property type="entry name" value="Kinase-like_dom_sf"/>
</dbReference>
<dbReference type="Gene3D" id="1.10.510.10">
    <property type="entry name" value="Transferase(Phosphotransferase) domain 1"/>
    <property type="match status" value="1"/>
</dbReference>
<dbReference type="PANTHER" id="PTHR43289">
    <property type="entry name" value="MITOGEN-ACTIVATED PROTEIN KINASE KINASE KINASE 20-RELATED"/>
    <property type="match status" value="1"/>
</dbReference>
<feature type="transmembrane region" description="Helical" evidence="8">
    <location>
        <begin position="311"/>
        <end position="333"/>
    </location>
</feature>
<feature type="compositionally biased region" description="Low complexity" evidence="7">
    <location>
        <begin position="397"/>
        <end position="438"/>
    </location>
</feature>
<keyword evidence="5 10" id="KW-0418">Kinase</keyword>
<dbReference type="STRING" id="234267.Acid_0222"/>
<dbReference type="OrthoDB" id="111294at2"/>
<dbReference type="AlphaFoldDB" id="Q02CI1"/>
<protein>
    <recommendedName>
        <fullName evidence="1">non-specific serine/threonine protein kinase</fullName>
        <ecNumber evidence="1">2.7.11.1</ecNumber>
    </recommendedName>
</protein>
<dbReference type="Gene3D" id="3.30.200.20">
    <property type="entry name" value="Phosphorylase Kinase, domain 1"/>
    <property type="match status" value="1"/>
</dbReference>
<dbReference type="Pfam" id="PF00069">
    <property type="entry name" value="Pkinase"/>
    <property type="match status" value="1"/>
</dbReference>
<dbReference type="InterPro" id="IPR000719">
    <property type="entry name" value="Prot_kinase_dom"/>
</dbReference>
<feature type="region of interest" description="Disordered" evidence="7">
    <location>
        <begin position="354"/>
        <end position="443"/>
    </location>
</feature>
<keyword evidence="8" id="KW-1133">Transmembrane helix</keyword>
<gene>
    <name evidence="10" type="ordered locus">Acid_0222</name>
</gene>
<feature type="compositionally biased region" description="Low complexity" evidence="7">
    <location>
        <begin position="354"/>
        <end position="364"/>
    </location>
</feature>
<accession>Q02CI1</accession>
<dbReference type="FunFam" id="1.10.510.10:FF:000021">
    <property type="entry name" value="Serine/threonine protein kinase"/>
    <property type="match status" value="1"/>
</dbReference>
<evidence type="ECO:0000256" key="3">
    <source>
        <dbReference type="ARBA" id="ARBA00022679"/>
    </source>
</evidence>
<dbReference type="PANTHER" id="PTHR43289:SF6">
    <property type="entry name" value="SERINE_THREONINE-PROTEIN KINASE NEKL-3"/>
    <property type="match status" value="1"/>
</dbReference>
<evidence type="ECO:0000256" key="7">
    <source>
        <dbReference type="SAM" id="MobiDB-lite"/>
    </source>
</evidence>
<organism evidence="10">
    <name type="scientific">Solibacter usitatus (strain Ellin6076)</name>
    <dbReference type="NCBI Taxonomy" id="234267"/>
    <lineage>
        <taxon>Bacteria</taxon>
        <taxon>Pseudomonadati</taxon>
        <taxon>Acidobacteriota</taxon>
        <taxon>Terriglobia</taxon>
        <taxon>Bryobacterales</taxon>
        <taxon>Solibacteraceae</taxon>
        <taxon>Candidatus Solibacter</taxon>
    </lineage>
</organism>
<sequence>MNLEIGATVGDYQVVGILGAGGMGQVYKVRNVISDRVEAMKVLLPDLVNQPDLADRFLREIKVQASLEHPNIAALHTAVRVDNQLLMLMEFVEGVTLDQKLKNGPLPPANAVDHIMQVLAALEYAHARGVVHRDIKPANMMLTPSGAMKLMDFGIARSSADHKLTQTGTTVGSLYYMSPEQIQGVVAPDARSDIYSVGVSLYELVTGKRPFDGDSQFAIMSAHLAGTPVPPVKVDPRLPQSLNDVILMSVAKDASARFQTAGAVRNALSRVAAELRPASATAATITAAPINRPAPAAQPAKSAKPASRRGLWMGLGAVAAVAVIVAAVSIAPWKGKGAAPANVPAPAAQAPAVEAPAPVAAQPSQPEPQPLPSTPAPAPVSEPVSKSQRAPARPGNAAQAVPAASQPVVQAPAPMSTPQSPAPQPAAAQQPPQQPAATGPSRAELQQVREHLALLGVRASGIRTSLDSLQRSQAAGGMSLRGDMQQAATLMTTYLEGADAALNAGDVVQSRSFADKAERQVEKLEKFFNR</sequence>
<evidence type="ECO:0000256" key="6">
    <source>
        <dbReference type="ARBA" id="ARBA00022840"/>
    </source>
</evidence>
<name>Q02CI1_SOLUE</name>
<dbReference type="GO" id="GO:0005524">
    <property type="term" value="F:ATP binding"/>
    <property type="evidence" value="ECO:0007669"/>
    <property type="project" value="UniProtKB-KW"/>
</dbReference>
<proteinExistence type="predicted"/>
<keyword evidence="8" id="KW-0812">Transmembrane</keyword>
<evidence type="ECO:0000256" key="4">
    <source>
        <dbReference type="ARBA" id="ARBA00022741"/>
    </source>
</evidence>
<evidence type="ECO:0000313" key="10">
    <source>
        <dbReference type="EMBL" id="ABJ81235.1"/>
    </source>
</evidence>
<evidence type="ECO:0000259" key="9">
    <source>
        <dbReference type="PROSITE" id="PS50011"/>
    </source>
</evidence>
<dbReference type="SMART" id="SM00220">
    <property type="entry name" value="S_TKc"/>
    <property type="match status" value="1"/>
</dbReference>
<dbReference type="InParanoid" id="Q02CI1"/>
<dbReference type="GO" id="GO:0004674">
    <property type="term" value="F:protein serine/threonine kinase activity"/>
    <property type="evidence" value="ECO:0007669"/>
    <property type="project" value="UniProtKB-KW"/>
</dbReference>
<dbReference type="PROSITE" id="PS50011">
    <property type="entry name" value="PROTEIN_KINASE_DOM"/>
    <property type="match status" value="1"/>
</dbReference>
<keyword evidence="6" id="KW-0067">ATP-binding</keyword>
<feature type="domain" description="Protein kinase" evidence="9">
    <location>
        <begin position="12"/>
        <end position="269"/>
    </location>
</feature>
<dbReference type="KEGG" id="sus:Acid_0222"/>
<keyword evidence="2 10" id="KW-0723">Serine/threonine-protein kinase</keyword>
<dbReference type="eggNOG" id="COG0515">
    <property type="taxonomic scope" value="Bacteria"/>
</dbReference>
<dbReference type="SUPFAM" id="SSF56112">
    <property type="entry name" value="Protein kinase-like (PK-like)"/>
    <property type="match status" value="1"/>
</dbReference>
<dbReference type="EC" id="2.7.11.1" evidence="1"/>
<evidence type="ECO:0000256" key="5">
    <source>
        <dbReference type="ARBA" id="ARBA00022777"/>
    </source>
</evidence>
<dbReference type="EMBL" id="CP000473">
    <property type="protein sequence ID" value="ABJ81235.1"/>
    <property type="molecule type" value="Genomic_DNA"/>
</dbReference>
<dbReference type="CDD" id="cd14014">
    <property type="entry name" value="STKc_PknB_like"/>
    <property type="match status" value="1"/>
</dbReference>
<keyword evidence="8" id="KW-0472">Membrane</keyword>
<feature type="compositionally biased region" description="Pro residues" evidence="7">
    <location>
        <begin position="365"/>
        <end position="380"/>
    </location>
</feature>
<keyword evidence="3" id="KW-0808">Transferase</keyword>
<dbReference type="HOGENOM" id="CLU_513769_0_0_0"/>
<keyword evidence="4" id="KW-0547">Nucleotide-binding</keyword>
<evidence type="ECO:0000256" key="2">
    <source>
        <dbReference type="ARBA" id="ARBA00022527"/>
    </source>
</evidence>
<reference evidence="10" key="1">
    <citation type="submission" date="2006-10" db="EMBL/GenBank/DDBJ databases">
        <title>Complete sequence of Solibacter usitatus Ellin6076.</title>
        <authorList>
            <consortium name="US DOE Joint Genome Institute"/>
            <person name="Copeland A."/>
            <person name="Lucas S."/>
            <person name="Lapidus A."/>
            <person name="Barry K."/>
            <person name="Detter J.C."/>
            <person name="Glavina del Rio T."/>
            <person name="Hammon N."/>
            <person name="Israni S."/>
            <person name="Dalin E."/>
            <person name="Tice H."/>
            <person name="Pitluck S."/>
            <person name="Thompson L.S."/>
            <person name="Brettin T."/>
            <person name="Bruce D."/>
            <person name="Han C."/>
            <person name="Tapia R."/>
            <person name="Gilna P."/>
            <person name="Schmutz J."/>
            <person name="Larimer F."/>
            <person name="Land M."/>
            <person name="Hauser L."/>
            <person name="Kyrpides N."/>
            <person name="Mikhailova N."/>
            <person name="Janssen P.H."/>
            <person name="Kuske C.R."/>
            <person name="Richardson P."/>
        </authorList>
    </citation>
    <scope>NUCLEOTIDE SEQUENCE</scope>
    <source>
        <strain evidence="10">Ellin6076</strain>
    </source>
</reference>
<evidence type="ECO:0000256" key="1">
    <source>
        <dbReference type="ARBA" id="ARBA00012513"/>
    </source>
</evidence>